<evidence type="ECO:0000256" key="6">
    <source>
        <dbReference type="ARBA" id="ARBA00023077"/>
    </source>
</evidence>
<keyword evidence="9 10" id="KW-0998">Cell outer membrane</keyword>
<feature type="domain" description="TonB-dependent receptor plug" evidence="15">
    <location>
        <begin position="126"/>
        <end position="228"/>
    </location>
</feature>
<proteinExistence type="inferred from homology"/>
<dbReference type="PANTHER" id="PTHR30069:SF29">
    <property type="entry name" value="HEMOGLOBIN AND HEMOGLOBIN-HAPTOGLOBIN-BINDING PROTEIN 1-RELATED"/>
    <property type="match status" value="1"/>
</dbReference>
<keyword evidence="3 10" id="KW-1134">Transmembrane beta strand</keyword>
<keyword evidence="7 10" id="KW-0472">Membrane</keyword>
<evidence type="ECO:0000256" key="11">
    <source>
        <dbReference type="RuleBase" id="RU003357"/>
    </source>
</evidence>
<dbReference type="GO" id="GO:0009279">
    <property type="term" value="C:cell outer membrane"/>
    <property type="evidence" value="ECO:0007669"/>
    <property type="project" value="UniProtKB-SubCell"/>
</dbReference>
<feature type="chain" id="PRO_5012861229" evidence="13">
    <location>
        <begin position="23"/>
        <end position="799"/>
    </location>
</feature>
<feature type="region of interest" description="Disordered" evidence="12">
    <location>
        <begin position="404"/>
        <end position="425"/>
    </location>
</feature>
<protein>
    <submittedName>
        <fullName evidence="16">Outer membrane receptor proteins, mostly Fe transport</fullName>
    </submittedName>
</protein>
<dbReference type="GO" id="GO:0015344">
    <property type="term" value="F:siderophore uptake transmembrane transporter activity"/>
    <property type="evidence" value="ECO:0007669"/>
    <property type="project" value="TreeGrafter"/>
</dbReference>
<reference evidence="17" key="1">
    <citation type="submission" date="2016-11" db="EMBL/GenBank/DDBJ databases">
        <authorList>
            <person name="Varghese N."/>
            <person name="Submissions S."/>
        </authorList>
    </citation>
    <scope>NUCLEOTIDE SEQUENCE [LARGE SCALE GENOMIC DNA]</scope>
    <source>
        <strain evidence="17">DSM 16990</strain>
    </source>
</reference>
<dbReference type="OrthoDB" id="9812892at2"/>
<keyword evidence="17" id="KW-1185">Reference proteome</keyword>
<dbReference type="EMBL" id="FQUQ01000004">
    <property type="protein sequence ID" value="SHG12948.1"/>
    <property type="molecule type" value="Genomic_DNA"/>
</dbReference>
<name>A0A1M5HAP7_9SPHI</name>
<accession>A0A1M5HAP7</accession>
<keyword evidence="6 11" id="KW-0798">TonB box</keyword>
<dbReference type="Pfam" id="PF13715">
    <property type="entry name" value="CarbopepD_reg_2"/>
    <property type="match status" value="1"/>
</dbReference>
<dbReference type="SUPFAM" id="SSF56935">
    <property type="entry name" value="Porins"/>
    <property type="match status" value="1"/>
</dbReference>
<keyword evidence="2 10" id="KW-0813">Transport</keyword>
<keyword evidence="4 10" id="KW-0812">Transmembrane</keyword>
<dbReference type="InterPro" id="IPR012910">
    <property type="entry name" value="Plug_dom"/>
</dbReference>
<organism evidence="16 17">
    <name type="scientific">Pedobacter caeni</name>
    <dbReference type="NCBI Taxonomy" id="288992"/>
    <lineage>
        <taxon>Bacteria</taxon>
        <taxon>Pseudomonadati</taxon>
        <taxon>Bacteroidota</taxon>
        <taxon>Sphingobacteriia</taxon>
        <taxon>Sphingobacteriales</taxon>
        <taxon>Sphingobacteriaceae</taxon>
        <taxon>Pedobacter</taxon>
    </lineage>
</organism>
<gene>
    <name evidence="16" type="ORF">SAMN04488522_104575</name>
</gene>
<evidence type="ECO:0000256" key="1">
    <source>
        <dbReference type="ARBA" id="ARBA00004571"/>
    </source>
</evidence>
<evidence type="ECO:0000259" key="15">
    <source>
        <dbReference type="Pfam" id="PF07715"/>
    </source>
</evidence>
<dbReference type="InterPro" id="IPR037066">
    <property type="entry name" value="Plug_dom_sf"/>
</dbReference>
<keyword evidence="5 13" id="KW-0732">Signal</keyword>
<evidence type="ECO:0000256" key="2">
    <source>
        <dbReference type="ARBA" id="ARBA00022448"/>
    </source>
</evidence>
<feature type="domain" description="TonB-dependent receptor-like beta-barrel" evidence="14">
    <location>
        <begin position="358"/>
        <end position="767"/>
    </location>
</feature>
<comment type="subcellular location">
    <subcellularLocation>
        <location evidence="1 10">Cell outer membrane</location>
        <topology evidence="1 10">Multi-pass membrane protein</topology>
    </subcellularLocation>
</comment>
<comment type="similarity">
    <text evidence="10 11">Belongs to the TonB-dependent receptor family.</text>
</comment>
<dbReference type="Proteomes" id="UP000184287">
    <property type="component" value="Unassembled WGS sequence"/>
</dbReference>
<feature type="signal peptide" evidence="13">
    <location>
        <begin position="1"/>
        <end position="22"/>
    </location>
</feature>
<dbReference type="Gene3D" id="2.60.40.1120">
    <property type="entry name" value="Carboxypeptidase-like, regulatory domain"/>
    <property type="match status" value="1"/>
</dbReference>
<dbReference type="InterPro" id="IPR000531">
    <property type="entry name" value="Beta-barrel_TonB"/>
</dbReference>
<dbReference type="InterPro" id="IPR008969">
    <property type="entry name" value="CarboxyPept-like_regulatory"/>
</dbReference>
<dbReference type="Gene3D" id="2.170.130.10">
    <property type="entry name" value="TonB-dependent receptor, plug domain"/>
    <property type="match status" value="1"/>
</dbReference>
<feature type="compositionally biased region" description="Basic and acidic residues" evidence="12">
    <location>
        <begin position="407"/>
        <end position="425"/>
    </location>
</feature>
<keyword evidence="8 16" id="KW-0675">Receptor</keyword>
<evidence type="ECO:0000256" key="7">
    <source>
        <dbReference type="ARBA" id="ARBA00023136"/>
    </source>
</evidence>
<evidence type="ECO:0000256" key="13">
    <source>
        <dbReference type="SAM" id="SignalP"/>
    </source>
</evidence>
<evidence type="ECO:0000259" key="14">
    <source>
        <dbReference type="Pfam" id="PF00593"/>
    </source>
</evidence>
<evidence type="ECO:0000256" key="8">
    <source>
        <dbReference type="ARBA" id="ARBA00023170"/>
    </source>
</evidence>
<dbReference type="PANTHER" id="PTHR30069">
    <property type="entry name" value="TONB-DEPENDENT OUTER MEMBRANE RECEPTOR"/>
    <property type="match status" value="1"/>
</dbReference>
<sequence length="799" mass="89473">MQIKKFLLTGIFFALNLLGAYAQSGNSTITGKVKDESGRPIPGAIIKITGTNTAVAADENGLFKFERISSGKVTVTASAIGMKLQQKSVSISPEKPAELQFILLPSVQQLESVAINGRTVTQEVNRQAYNVTAIDAKKLHNTSLDIGQALDRVSGIRVKETGGLGSNMNISLNGFTGNQVKFFIDGLPMDNFGSSFQLNNIPINFAERIEVYKGVVPVWLGGDALGGAVNIITKSTPQTYLDASYSFGSFNTHKTNVNAGYTARSGFTAQLNAFQNYSDNNYWVNVDVADFESGVYTPMRVRRFHDNYHNETAILNLGVMNKKYADQLLVGITLGQNKADIQTGNRMEDVYGARLRKGNIIQPTFKYIKKDLFTKGLDVQLTGRYNLGEERSIDTAFRRYNWLGESSPKDKNPEAKGGESGERRDYRYKNNNGVFSGNISYVINEHHSINFNHITTTFNRKGFNALDPGNLADQQPQKTTKHVTGLGYRFDYNQKWSSTIFAKNYAQQSQASKLMDGVYSKGERSISEFGYGFATTYHLLSNLQLKASYEKARRLPENNELFGDIDLLSPNLDLLPESSNNLNIGARYHFSLNKNHQFSIDASYVHRDASDFIRWVLQPVSFDGKQNQKADNVRDVKNSSIEGEINYSYKNLFNAGFNITYQNLRNNTRYEPGKTEPSPTFGDRIPNMPYIFGNANASVVIPNIGKDKNSLTIGYNMLFVGKFYLRWPSNGSQSTKAEIPHQISHNANMVYTMAKGKYNLSLECFNLADKVLYDNYSLQRPSRSFALKVRYFFSKDLLK</sequence>
<dbReference type="GO" id="GO:0044718">
    <property type="term" value="P:siderophore transmembrane transport"/>
    <property type="evidence" value="ECO:0007669"/>
    <property type="project" value="TreeGrafter"/>
</dbReference>
<dbReference type="InterPro" id="IPR036942">
    <property type="entry name" value="Beta-barrel_TonB_sf"/>
</dbReference>
<evidence type="ECO:0000313" key="17">
    <source>
        <dbReference type="Proteomes" id="UP000184287"/>
    </source>
</evidence>
<dbReference type="PROSITE" id="PS52016">
    <property type="entry name" value="TONB_DEPENDENT_REC_3"/>
    <property type="match status" value="1"/>
</dbReference>
<evidence type="ECO:0000256" key="4">
    <source>
        <dbReference type="ARBA" id="ARBA00022692"/>
    </source>
</evidence>
<evidence type="ECO:0000256" key="10">
    <source>
        <dbReference type="PROSITE-ProRule" id="PRU01360"/>
    </source>
</evidence>
<evidence type="ECO:0000256" key="9">
    <source>
        <dbReference type="ARBA" id="ARBA00023237"/>
    </source>
</evidence>
<dbReference type="Pfam" id="PF00593">
    <property type="entry name" value="TonB_dep_Rec_b-barrel"/>
    <property type="match status" value="1"/>
</dbReference>
<evidence type="ECO:0000256" key="3">
    <source>
        <dbReference type="ARBA" id="ARBA00022452"/>
    </source>
</evidence>
<evidence type="ECO:0000313" key="16">
    <source>
        <dbReference type="EMBL" id="SHG12948.1"/>
    </source>
</evidence>
<dbReference type="InterPro" id="IPR039426">
    <property type="entry name" value="TonB-dep_rcpt-like"/>
</dbReference>
<dbReference type="STRING" id="288992.SAMN04488522_104575"/>
<dbReference type="Gene3D" id="2.40.170.20">
    <property type="entry name" value="TonB-dependent receptor, beta-barrel domain"/>
    <property type="match status" value="1"/>
</dbReference>
<evidence type="ECO:0000256" key="12">
    <source>
        <dbReference type="SAM" id="MobiDB-lite"/>
    </source>
</evidence>
<dbReference type="AlphaFoldDB" id="A0A1M5HAP7"/>
<dbReference type="RefSeq" id="WP_073233233.1">
    <property type="nucleotide sequence ID" value="NZ_FQUQ01000004.1"/>
</dbReference>
<dbReference type="SUPFAM" id="SSF49464">
    <property type="entry name" value="Carboxypeptidase regulatory domain-like"/>
    <property type="match status" value="1"/>
</dbReference>
<evidence type="ECO:0000256" key="5">
    <source>
        <dbReference type="ARBA" id="ARBA00022729"/>
    </source>
</evidence>
<dbReference type="Pfam" id="PF07715">
    <property type="entry name" value="Plug"/>
    <property type="match status" value="1"/>
</dbReference>